<evidence type="ECO:0000256" key="2">
    <source>
        <dbReference type="SAM" id="Phobius"/>
    </source>
</evidence>
<feature type="transmembrane region" description="Helical" evidence="2">
    <location>
        <begin position="83"/>
        <end position="103"/>
    </location>
</feature>
<keyword evidence="2" id="KW-0812">Transmembrane</keyword>
<evidence type="ECO:0000313" key="4">
    <source>
        <dbReference type="EMBL" id="GAA1783509.1"/>
    </source>
</evidence>
<dbReference type="InterPro" id="IPR012867">
    <property type="entry name" value="DUF1648"/>
</dbReference>
<feature type="region of interest" description="Disordered" evidence="1">
    <location>
        <begin position="1"/>
        <end position="20"/>
    </location>
</feature>
<feature type="transmembrane region" description="Helical" evidence="2">
    <location>
        <begin position="239"/>
        <end position="261"/>
    </location>
</feature>
<comment type="caution">
    <text evidence="4">The sequence shown here is derived from an EMBL/GenBank/DDBJ whole genome shotgun (WGS) entry which is preliminary data.</text>
</comment>
<feature type="compositionally biased region" description="Low complexity" evidence="1">
    <location>
        <begin position="9"/>
        <end position="20"/>
    </location>
</feature>
<gene>
    <name evidence="4" type="ORF">GCM10009768_10440</name>
</gene>
<protein>
    <recommendedName>
        <fullName evidence="3">DUF1648 domain-containing protein</fullName>
    </recommendedName>
</protein>
<keyword evidence="2" id="KW-0472">Membrane</keyword>
<feature type="transmembrane region" description="Helical" evidence="2">
    <location>
        <begin position="123"/>
        <end position="144"/>
    </location>
</feature>
<evidence type="ECO:0000256" key="1">
    <source>
        <dbReference type="SAM" id="MobiDB-lite"/>
    </source>
</evidence>
<name>A0ABP4XL13_9MICO</name>
<organism evidence="4 5">
    <name type="scientific">Leucobacter iarius</name>
    <dbReference type="NCBI Taxonomy" id="333963"/>
    <lineage>
        <taxon>Bacteria</taxon>
        <taxon>Bacillati</taxon>
        <taxon>Actinomycetota</taxon>
        <taxon>Actinomycetes</taxon>
        <taxon>Micrococcales</taxon>
        <taxon>Microbacteriaceae</taxon>
        <taxon>Leucobacter</taxon>
    </lineage>
</organism>
<keyword evidence="2" id="KW-1133">Transmembrane helix</keyword>
<evidence type="ECO:0000259" key="3">
    <source>
        <dbReference type="Pfam" id="PF07853"/>
    </source>
</evidence>
<dbReference type="Proteomes" id="UP001500851">
    <property type="component" value="Unassembled WGS sequence"/>
</dbReference>
<feature type="transmembrane region" description="Helical" evidence="2">
    <location>
        <begin position="32"/>
        <end position="56"/>
    </location>
</feature>
<feature type="transmembrane region" description="Helical" evidence="2">
    <location>
        <begin position="156"/>
        <end position="176"/>
    </location>
</feature>
<dbReference type="EMBL" id="BAAAOB010000001">
    <property type="protein sequence ID" value="GAA1783509.1"/>
    <property type="molecule type" value="Genomic_DNA"/>
</dbReference>
<keyword evidence="5" id="KW-1185">Reference proteome</keyword>
<reference evidence="5" key="1">
    <citation type="journal article" date="2019" name="Int. J. Syst. Evol. Microbiol.">
        <title>The Global Catalogue of Microorganisms (GCM) 10K type strain sequencing project: providing services to taxonomists for standard genome sequencing and annotation.</title>
        <authorList>
            <consortium name="The Broad Institute Genomics Platform"/>
            <consortium name="The Broad Institute Genome Sequencing Center for Infectious Disease"/>
            <person name="Wu L."/>
            <person name="Ma J."/>
        </authorList>
    </citation>
    <scope>NUCLEOTIDE SEQUENCE [LARGE SCALE GENOMIC DNA]</scope>
    <source>
        <strain evidence="5">JCM 14736</strain>
    </source>
</reference>
<evidence type="ECO:0000313" key="5">
    <source>
        <dbReference type="Proteomes" id="UP001500851"/>
    </source>
</evidence>
<proteinExistence type="predicted"/>
<feature type="transmembrane region" description="Helical" evidence="2">
    <location>
        <begin position="215"/>
        <end position="233"/>
    </location>
</feature>
<dbReference type="RefSeq" id="WP_344030197.1">
    <property type="nucleotide sequence ID" value="NZ_BAAAOB010000001.1"/>
</dbReference>
<sequence length="361" mass="37454">MTPHPTGVPGSSSASGAMSDAPSSDVARARRAALWVGVWAPLIVVALGVLLQVLWIPRLPDPIATHWSGSGGPDGFSSPWGNILFFAITGIGMTLIFAVILLIPRGRRPGFPAWSSASRFLAAFGAATVVFISVLIVGLVQIQLDVADARTVGTVAGPMVVAVLTAAAAGVLGWFVQPKVTVAAPASGDSVPLPLSEHERAVWIGRSLPNAGYRWFAGIMVVLMLALCLGSLVGQFAGWWVLALVGALVSALIITTIGFRVRIDAAGLEARSVLGWPVVRVRAADIDRVAAAEINPLGEFGGWGFRWMPGRFGIVLRTGPGIVVTRRSGSIFGITVDDAETGAAVLAAAARSARTGSEGTR</sequence>
<accession>A0ABP4XL13</accession>
<feature type="domain" description="DUF1648" evidence="3">
    <location>
        <begin position="43"/>
        <end position="88"/>
    </location>
</feature>
<dbReference type="Pfam" id="PF07853">
    <property type="entry name" value="DUF1648"/>
    <property type="match status" value="1"/>
</dbReference>